<comment type="caution">
    <text evidence="2">The sequence shown here is derived from an EMBL/GenBank/DDBJ whole genome shotgun (WGS) entry which is preliminary data.</text>
</comment>
<sequence>MCGAGRCPRGCSGPAPSGPGPSAPAPRRPRAWWPRAPRSVMSPAAAPRQPRPPRRRRGSACRGAGGPSPPLPGSATSYPGPDVPGG</sequence>
<keyword evidence="3" id="KW-1185">Reference proteome</keyword>
<reference evidence="2 3" key="1">
    <citation type="submission" date="2024-09" db="EMBL/GenBank/DDBJ databases">
        <authorList>
            <person name="Sun Q."/>
            <person name="Mori K."/>
        </authorList>
    </citation>
    <scope>NUCLEOTIDE SEQUENCE [LARGE SCALE GENOMIC DNA]</scope>
    <source>
        <strain evidence="2 3">CCM 7609</strain>
    </source>
</reference>
<accession>A0ABV5FVH0</accession>
<protein>
    <submittedName>
        <fullName evidence="2">Uncharacterized protein</fullName>
    </submittedName>
</protein>
<proteinExistence type="predicted"/>
<evidence type="ECO:0000256" key="1">
    <source>
        <dbReference type="SAM" id="MobiDB-lite"/>
    </source>
</evidence>
<feature type="region of interest" description="Disordered" evidence="1">
    <location>
        <begin position="1"/>
        <end position="86"/>
    </location>
</feature>
<dbReference type="EMBL" id="JBHMFI010000001">
    <property type="protein sequence ID" value="MFB9070681.1"/>
    <property type="molecule type" value="Genomic_DNA"/>
</dbReference>
<organism evidence="2 3">
    <name type="scientific">Citricoccus parietis</name>
    <dbReference type="NCBI Taxonomy" id="592307"/>
    <lineage>
        <taxon>Bacteria</taxon>
        <taxon>Bacillati</taxon>
        <taxon>Actinomycetota</taxon>
        <taxon>Actinomycetes</taxon>
        <taxon>Micrococcales</taxon>
        <taxon>Micrococcaceae</taxon>
        <taxon>Citricoccus</taxon>
    </lineage>
</organism>
<name>A0ABV5FVH0_9MICC</name>
<evidence type="ECO:0000313" key="3">
    <source>
        <dbReference type="Proteomes" id="UP001589575"/>
    </source>
</evidence>
<evidence type="ECO:0000313" key="2">
    <source>
        <dbReference type="EMBL" id="MFB9070681.1"/>
    </source>
</evidence>
<feature type="compositionally biased region" description="Pro residues" evidence="1">
    <location>
        <begin position="16"/>
        <end position="26"/>
    </location>
</feature>
<dbReference type="Proteomes" id="UP001589575">
    <property type="component" value="Unassembled WGS sequence"/>
</dbReference>
<gene>
    <name evidence="2" type="ORF">ACFFX0_05535</name>
</gene>
<feature type="compositionally biased region" description="Low complexity" evidence="1">
    <location>
        <begin position="31"/>
        <end position="48"/>
    </location>
</feature>